<dbReference type="SUPFAM" id="SSF50118">
    <property type="entry name" value="Cell growth inhibitor/plasmid maintenance toxic component"/>
    <property type="match status" value="1"/>
</dbReference>
<dbReference type="Proteomes" id="UP000011782">
    <property type="component" value="Unassembled WGS sequence"/>
</dbReference>
<dbReference type="RefSeq" id="WP_002953085.1">
    <property type="nucleotide sequence ID" value="NZ_AOTD01000211.1"/>
</dbReference>
<evidence type="ECO:0000313" key="1">
    <source>
        <dbReference type="EMBL" id="EMG30086.1"/>
    </source>
</evidence>
<evidence type="ECO:0000313" key="2">
    <source>
        <dbReference type="Proteomes" id="UP000011782"/>
    </source>
</evidence>
<proteinExistence type="predicted"/>
<reference evidence="1 2" key="1">
    <citation type="submission" date="2013-02" db="EMBL/GenBank/DDBJ databases">
        <title>Co-occurrence of anaerobic bacteria in colorectal carcinomas.</title>
        <authorList>
            <person name="Holt R.A."/>
            <person name="Warren R.L."/>
            <person name="Allen-Vercoe E."/>
            <person name="Pleasance S."/>
            <person name="Freeman D.J."/>
            <person name="Watson P."/>
            <person name="Moore R."/>
            <person name="Cochrane K."/>
        </authorList>
    </citation>
    <scope>NUCLEOTIDE SEQUENCE [LARGE SCALE GENOMIC DNA]</scope>
    <source>
        <strain evidence="1 2">CC57C</strain>
    </source>
</reference>
<dbReference type="InterPro" id="IPR011067">
    <property type="entry name" value="Plasmid_toxin/cell-grow_inhib"/>
</dbReference>
<dbReference type="PATRIC" id="fig|1073353.3.peg.1772"/>
<gene>
    <name evidence="1" type="ORF">H740_08276</name>
</gene>
<dbReference type="AlphaFoldDB" id="M3IJ74"/>
<accession>M3IJ74</accession>
<organism evidence="1 2">
    <name type="scientific">Campylobacter showae CC57C</name>
    <dbReference type="NCBI Taxonomy" id="1073353"/>
    <lineage>
        <taxon>Bacteria</taxon>
        <taxon>Pseudomonadati</taxon>
        <taxon>Campylobacterota</taxon>
        <taxon>Epsilonproteobacteria</taxon>
        <taxon>Campylobacterales</taxon>
        <taxon>Campylobacteraceae</taxon>
        <taxon>Campylobacter</taxon>
    </lineage>
</organism>
<sequence>MNNEIFDEWNEIKKELDGSKQGYVKAGKIYWISIGRNIGTEIYGKGDKFLRPVLVVKAVFKKAFIGVPISPKTKNKSGFAYHKFTDTDGKEQVVLLTQIRLFDTKRVINARKGGITSEDFNAVKEKLRDFFR</sequence>
<dbReference type="InterPro" id="IPR003477">
    <property type="entry name" value="PemK-like"/>
</dbReference>
<dbReference type="EMBL" id="AOTD01000211">
    <property type="protein sequence ID" value="EMG30086.1"/>
    <property type="molecule type" value="Genomic_DNA"/>
</dbReference>
<comment type="caution">
    <text evidence="1">The sequence shown here is derived from an EMBL/GenBank/DDBJ whole genome shotgun (WGS) entry which is preliminary data.</text>
</comment>
<name>M3IJ74_9BACT</name>
<dbReference type="OrthoDB" id="5325266at2"/>
<protein>
    <submittedName>
        <fullName evidence="1">Toxin-antitoxin protein</fullName>
    </submittedName>
</protein>
<dbReference type="GO" id="GO:0003677">
    <property type="term" value="F:DNA binding"/>
    <property type="evidence" value="ECO:0007669"/>
    <property type="project" value="InterPro"/>
</dbReference>
<dbReference type="Pfam" id="PF02452">
    <property type="entry name" value="PemK_toxin"/>
    <property type="match status" value="1"/>
</dbReference>
<dbReference type="Gene3D" id="2.30.30.110">
    <property type="match status" value="1"/>
</dbReference>